<gene>
    <name evidence="1" type="ORF">GS399_19660</name>
</gene>
<comment type="caution">
    <text evidence="1">The sequence shown here is derived from an EMBL/GenBank/DDBJ whole genome shotgun (WGS) entry which is preliminary data.</text>
</comment>
<evidence type="ECO:0000313" key="2">
    <source>
        <dbReference type="Proteomes" id="UP000466586"/>
    </source>
</evidence>
<dbReference type="EMBL" id="WVHT01000014">
    <property type="protein sequence ID" value="MXV53189.1"/>
    <property type="molecule type" value="Genomic_DNA"/>
</dbReference>
<sequence length="313" mass="35682">MKKAILFLSIIILLAFSLVYLVIPSRIDVSETLETSLPETLIARLLTEKTGWQTWLPSITRGAKDNSYHFKKNELDFTFSENTETAANVQVSQTGFTANGKIDYIVKGAHRTTVRWYEMIKASKNPITRIRQFIFAMQTRRQMKHLLDSLNNLTQHSTKVYGYNIRITKVKDSVLIGTRAIFSSYPSAEKVDALVRKLKDQAKMKNALITDSPMLNITQTGQKEFTTMVALPVNKFIQPSGEVYIRRMVMGNLLETQVKGGPNSINKAMAQLTLFKEDYKMISPAVPYQSMITNRLAEKDSSKWVTKIYYPVF</sequence>
<keyword evidence="2" id="KW-1185">Reference proteome</keyword>
<evidence type="ECO:0000313" key="1">
    <source>
        <dbReference type="EMBL" id="MXV53189.1"/>
    </source>
</evidence>
<dbReference type="Proteomes" id="UP000466586">
    <property type="component" value="Unassembled WGS sequence"/>
</dbReference>
<dbReference type="Gene3D" id="3.20.80.10">
    <property type="entry name" value="Regulatory factor, effector binding domain"/>
    <property type="match status" value="1"/>
</dbReference>
<accession>A0A7K1YGL6</accession>
<protein>
    <submittedName>
        <fullName evidence="1">Uncharacterized protein</fullName>
    </submittedName>
</protein>
<proteinExistence type="predicted"/>
<dbReference type="RefSeq" id="WP_160846365.1">
    <property type="nucleotide sequence ID" value="NZ_WVHT01000014.1"/>
</dbReference>
<organism evidence="1 2">
    <name type="scientific">Hufsiella arboris</name>
    <dbReference type="NCBI Taxonomy" id="2695275"/>
    <lineage>
        <taxon>Bacteria</taxon>
        <taxon>Pseudomonadati</taxon>
        <taxon>Bacteroidota</taxon>
        <taxon>Sphingobacteriia</taxon>
        <taxon>Sphingobacteriales</taxon>
        <taxon>Sphingobacteriaceae</taxon>
        <taxon>Hufsiella</taxon>
    </lineage>
</organism>
<reference evidence="1 2" key="1">
    <citation type="submission" date="2019-11" db="EMBL/GenBank/DDBJ databases">
        <title>Pedobacter sp. HMF7647 Genome sequencing and assembly.</title>
        <authorList>
            <person name="Kang H."/>
            <person name="Kim H."/>
            <person name="Joh K."/>
        </authorList>
    </citation>
    <scope>NUCLEOTIDE SEQUENCE [LARGE SCALE GENOMIC DNA]</scope>
    <source>
        <strain evidence="1 2">HMF7647</strain>
    </source>
</reference>
<dbReference type="AlphaFoldDB" id="A0A7K1YGL6"/>
<name>A0A7K1YGL6_9SPHI</name>
<dbReference type="InterPro" id="IPR011256">
    <property type="entry name" value="Reg_factor_effector_dom_sf"/>
</dbReference>